<protein>
    <submittedName>
        <fullName evidence="2">Uncharacterized protein</fullName>
    </submittedName>
</protein>
<dbReference type="Proteomes" id="UP000799118">
    <property type="component" value="Unassembled WGS sequence"/>
</dbReference>
<gene>
    <name evidence="2" type="ORF">BT96DRAFT_997991</name>
</gene>
<keyword evidence="1" id="KW-0732">Signal</keyword>
<dbReference type="EMBL" id="ML769539">
    <property type="protein sequence ID" value="KAE9394981.1"/>
    <property type="molecule type" value="Genomic_DNA"/>
</dbReference>
<proteinExistence type="predicted"/>
<feature type="chain" id="PRO_5025414720" evidence="1">
    <location>
        <begin position="22"/>
        <end position="143"/>
    </location>
</feature>
<evidence type="ECO:0000313" key="2">
    <source>
        <dbReference type="EMBL" id="KAE9394981.1"/>
    </source>
</evidence>
<evidence type="ECO:0000313" key="3">
    <source>
        <dbReference type="Proteomes" id="UP000799118"/>
    </source>
</evidence>
<dbReference type="OrthoDB" id="10260828at2759"/>
<name>A0A6A4HAA2_9AGAR</name>
<dbReference type="InterPro" id="IPR015422">
    <property type="entry name" value="PyrdxlP-dep_Trfase_small"/>
</dbReference>
<dbReference type="Gene3D" id="3.90.1150.10">
    <property type="entry name" value="Aspartate Aminotransferase, domain 1"/>
    <property type="match status" value="1"/>
</dbReference>
<feature type="signal peptide" evidence="1">
    <location>
        <begin position="1"/>
        <end position="21"/>
    </location>
</feature>
<sequence length="143" mass="15106">MFSKAFATVSALLAISVQINARAIMTPDVALTIDTSTPIVADATTGTFIANATDFNASRSFTAEVDPDELNDDPALAPYIVVAAEFTSSEAPGAAFDPATPKGLTMKKGMGSRVAKECIEKGMLLLMTSVYEMVRFIPPLNIL</sequence>
<accession>A0A6A4HAA2</accession>
<dbReference type="AlphaFoldDB" id="A0A6A4HAA2"/>
<evidence type="ECO:0000256" key="1">
    <source>
        <dbReference type="SAM" id="SignalP"/>
    </source>
</evidence>
<keyword evidence="3" id="KW-1185">Reference proteome</keyword>
<reference evidence="2" key="1">
    <citation type="journal article" date="2019" name="Environ. Microbiol.">
        <title>Fungal ecological strategies reflected in gene transcription - a case study of two litter decomposers.</title>
        <authorList>
            <person name="Barbi F."/>
            <person name="Kohler A."/>
            <person name="Barry K."/>
            <person name="Baskaran P."/>
            <person name="Daum C."/>
            <person name="Fauchery L."/>
            <person name="Ihrmark K."/>
            <person name="Kuo A."/>
            <person name="LaButti K."/>
            <person name="Lipzen A."/>
            <person name="Morin E."/>
            <person name="Grigoriev I.V."/>
            <person name="Henrissat B."/>
            <person name="Lindahl B."/>
            <person name="Martin F."/>
        </authorList>
    </citation>
    <scope>NUCLEOTIDE SEQUENCE</scope>
    <source>
        <strain evidence="2">JB14</strain>
    </source>
</reference>
<organism evidence="2 3">
    <name type="scientific">Gymnopus androsaceus JB14</name>
    <dbReference type="NCBI Taxonomy" id="1447944"/>
    <lineage>
        <taxon>Eukaryota</taxon>
        <taxon>Fungi</taxon>
        <taxon>Dikarya</taxon>
        <taxon>Basidiomycota</taxon>
        <taxon>Agaricomycotina</taxon>
        <taxon>Agaricomycetes</taxon>
        <taxon>Agaricomycetidae</taxon>
        <taxon>Agaricales</taxon>
        <taxon>Marasmiineae</taxon>
        <taxon>Omphalotaceae</taxon>
        <taxon>Gymnopus</taxon>
    </lineage>
</organism>